<comment type="similarity">
    <text evidence="2">Belongs to the fungal hydrophobin family.</text>
</comment>
<feature type="region of interest" description="Disordered" evidence="3">
    <location>
        <begin position="130"/>
        <end position="151"/>
    </location>
</feature>
<dbReference type="Proteomes" id="UP001583193">
    <property type="component" value="Unassembled WGS sequence"/>
</dbReference>
<comment type="caution">
    <text evidence="4">The sequence shown here is derived from an EMBL/GenBank/DDBJ whole genome shotgun (WGS) entry which is preliminary data.</text>
</comment>
<dbReference type="Pfam" id="PF01185">
    <property type="entry name" value="Hydrophobin"/>
    <property type="match status" value="1"/>
</dbReference>
<gene>
    <name evidence="4" type="ORF">Plec18167_001051</name>
</gene>
<feature type="chain" id="PRO_5044956232" description="Hydrophobin" evidence="2">
    <location>
        <begin position="20"/>
        <end position="269"/>
    </location>
</feature>
<evidence type="ECO:0000313" key="4">
    <source>
        <dbReference type="EMBL" id="KAL1885556.1"/>
    </source>
</evidence>
<feature type="compositionally biased region" description="Low complexity" evidence="3">
    <location>
        <begin position="130"/>
        <end position="149"/>
    </location>
</feature>
<sequence>MRFGSVLALPLLGSVPVLASAVKDVAKRGDDACPAPGGPKVVEVVIVDPVYISTYCETNTVLTIYSDITYSVTNAPTTVVVNTYATSTTTVTETDTVTATPTVAATTVVPVSSAPVSSPLTQTAIGTTYPASSSTPVSSSTPIPTPSSTDIRFPVNKTLTVQQAQTKCGDQATLSCCNKATYTGNTTNENSGILGGALSNLIGGGSGEGLGLFDQCSKLPLDLNIIGVGVQDALDSQCKQNVACCQNSNSQNTGLIAVGLPCVALGSLL</sequence>
<evidence type="ECO:0000256" key="3">
    <source>
        <dbReference type="SAM" id="MobiDB-lite"/>
    </source>
</evidence>
<proteinExistence type="inferred from homology"/>
<name>A0ABR3YB80_9EURO</name>
<evidence type="ECO:0000256" key="1">
    <source>
        <dbReference type="ARBA" id="ARBA00023157"/>
    </source>
</evidence>
<reference evidence="4 5" key="1">
    <citation type="journal article" date="2024" name="IMA Fungus">
        <title>IMA Genome - F19 : A genome assembly and annotation guide to empower mycologists, including annotated draft genome sequences of Ceratocystis pirilliformis, Diaporthe australafricana, Fusarium ophioides, Paecilomyces lecythidis, and Sporothrix stenoceras.</title>
        <authorList>
            <person name="Aylward J."/>
            <person name="Wilson A.M."/>
            <person name="Visagie C.M."/>
            <person name="Spraker J."/>
            <person name="Barnes I."/>
            <person name="Buitendag C."/>
            <person name="Ceriani C."/>
            <person name="Del Mar Angel L."/>
            <person name="du Plessis D."/>
            <person name="Fuchs T."/>
            <person name="Gasser K."/>
            <person name="Kramer D."/>
            <person name="Li W."/>
            <person name="Munsamy K."/>
            <person name="Piso A."/>
            <person name="Price J.L."/>
            <person name="Sonnekus B."/>
            <person name="Thomas C."/>
            <person name="van der Nest A."/>
            <person name="van Dijk A."/>
            <person name="van Heerden A."/>
            <person name="van Vuuren N."/>
            <person name="Yilmaz N."/>
            <person name="Duong T.A."/>
            <person name="van der Merwe N.A."/>
            <person name="Wingfield M.J."/>
            <person name="Wingfield B.D."/>
        </authorList>
    </citation>
    <scope>NUCLEOTIDE SEQUENCE [LARGE SCALE GENOMIC DNA]</scope>
    <source>
        <strain evidence="4 5">CMW 18167</strain>
    </source>
</reference>
<keyword evidence="2" id="KW-0134">Cell wall</keyword>
<evidence type="ECO:0000256" key="2">
    <source>
        <dbReference type="RuleBase" id="RU365009"/>
    </source>
</evidence>
<accession>A0ABR3YB80</accession>
<dbReference type="InterPro" id="IPR001338">
    <property type="entry name" value="Class_I_Hydrophobin"/>
</dbReference>
<dbReference type="SMART" id="SM00075">
    <property type="entry name" value="HYDRO"/>
    <property type="match status" value="1"/>
</dbReference>
<feature type="signal peptide" evidence="2">
    <location>
        <begin position="1"/>
        <end position="19"/>
    </location>
</feature>
<comment type="subcellular location">
    <subcellularLocation>
        <location evidence="2">Secreted</location>
        <location evidence="2">Cell wall</location>
    </subcellularLocation>
</comment>
<evidence type="ECO:0000313" key="5">
    <source>
        <dbReference type="Proteomes" id="UP001583193"/>
    </source>
</evidence>
<keyword evidence="1 2" id="KW-1015">Disulfide bond</keyword>
<protein>
    <recommendedName>
        <fullName evidence="2">Hydrophobin</fullName>
    </recommendedName>
</protein>
<keyword evidence="5" id="KW-1185">Reference proteome</keyword>
<keyword evidence="2" id="KW-0964">Secreted</keyword>
<keyword evidence="2" id="KW-0732">Signal</keyword>
<dbReference type="EMBL" id="JAVDPF010000002">
    <property type="protein sequence ID" value="KAL1885556.1"/>
    <property type="molecule type" value="Genomic_DNA"/>
</dbReference>
<organism evidence="4 5">
    <name type="scientific">Paecilomyces lecythidis</name>
    <dbReference type="NCBI Taxonomy" id="3004212"/>
    <lineage>
        <taxon>Eukaryota</taxon>
        <taxon>Fungi</taxon>
        <taxon>Dikarya</taxon>
        <taxon>Ascomycota</taxon>
        <taxon>Pezizomycotina</taxon>
        <taxon>Eurotiomycetes</taxon>
        <taxon>Eurotiomycetidae</taxon>
        <taxon>Eurotiales</taxon>
        <taxon>Thermoascaceae</taxon>
        <taxon>Paecilomyces</taxon>
    </lineage>
</organism>